<dbReference type="InterPro" id="IPR011991">
    <property type="entry name" value="ArsR-like_HTH"/>
</dbReference>
<reference evidence="6" key="1">
    <citation type="journal article" date="2019" name="Int. J. Syst. Evol. Microbiol.">
        <title>The Global Catalogue of Microorganisms (GCM) 10K type strain sequencing project: providing services to taxonomists for standard genome sequencing and annotation.</title>
        <authorList>
            <consortium name="The Broad Institute Genomics Platform"/>
            <consortium name="The Broad Institute Genome Sequencing Center for Infectious Disease"/>
            <person name="Wu L."/>
            <person name="Ma J."/>
        </authorList>
    </citation>
    <scope>NUCLEOTIDE SEQUENCE [LARGE SCALE GENOMIC DNA]</scope>
    <source>
        <strain evidence="6">JCM 17125</strain>
    </source>
</reference>
<evidence type="ECO:0000313" key="5">
    <source>
        <dbReference type="EMBL" id="GAA3693849.1"/>
    </source>
</evidence>
<dbReference type="InterPro" id="IPR036388">
    <property type="entry name" value="WH-like_DNA-bd_sf"/>
</dbReference>
<keyword evidence="2" id="KW-0238">DNA-binding</keyword>
<organism evidence="5 6">
    <name type="scientific">Terrabacter ginsenosidimutans</name>
    <dbReference type="NCBI Taxonomy" id="490575"/>
    <lineage>
        <taxon>Bacteria</taxon>
        <taxon>Bacillati</taxon>
        <taxon>Actinomycetota</taxon>
        <taxon>Actinomycetes</taxon>
        <taxon>Micrococcales</taxon>
        <taxon>Intrasporangiaceae</taxon>
        <taxon>Terrabacter</taxon>
    </lineage>
</organism>
<dbReference type="InterPro" id="IPR036390">
    <property type="entry name" value="WH_DNA-bd_sf"/>
</dbReference>
<feature type="domain" description="HTH arsR-type" evidence="4">
    <location>
        <begin position="241"/>
        <end position="316"/>
    </location>
</feature>
<evidence type="ECO:0000256" key="3">
    <source>
        <dbReference type="ARBA" id="ARBA00023163"/>
    </source>
</evidence>
<dbReference type="Proteomes" id="UP001501468">
    <property type="component" value="Unassembled WGS sequence"/>
</dbReference>
<dbReference type="PANTHER" id="PTHR43132:SF8">
    <property type="entry name" value="HTH-TYPE TRANSCRIPTIONAL REGULATOR KMTR"/>
    <property type="match status" value="1"/>
</dbReference>
<dbReference type="SUPFAM" id="SSF46785">
    <property type="entry name" value="Winged helix' DNA-binding domain"/>
    <property type="match status" value="1"/>
</dbReference>
<name>A0ABP7CNY4_9MICO</name>
<dbReference type="InterPro" id="IPR051011">
    <property type="entry name" value="Metal_resp_trans_reg"/>
</dbReference>
<evidence type="ECO:0000256" key="1">
    <source>
        <dbReference type="ARBA" id="ARBA00023015"/>
    </source>
</evidence>
<dbReference type="Gene3D" id="1.10.10.10">
    <property type="entry name" value="Winged helix-like DNA-binding domain superfamily/Winged helix DNA-binding domain"/>
    <property type="match status" value="1"/>
</dbReference>
<evidence type="ECO:0000256" key="2">
    <source>
        <dbReference type="ARBA" id="ARBA00023125"/>
    </source>
</evidence>
<dbReference type="RefSeq" id="WP_344941812.1">
    <property type="nucleotide sequence ID" value="NZ_BAABDC010000001.1"/>
</dbReference>
<sequence>MLRYEMTPTDVSTCRFGISPLNEMCLSLRSLRAPGAYGPRVAQAFLAMPESRDHRETLLALVNDEFSTPDVINPRPESPSPRLAVEMRCVASAPASVLTQDLERLWHDGVPTAVRGPSAVVMTRVLSALEAYWTWAFAAFWASHRSILEADVRHRASQSAGFGLMHALSELHPSITVDDLALSARSRVGPSYSAPVRGRRLVFVPSLFTLAASHPSSDAVPPMVIYPARGQRQELSPTSSATATALLGPAKSEVMRALVEPRTTTELAAMLGKTPSAVNQQLHELRRAGLVRSARSGKSVLYSFTASGQALMSFGPDETSRAASP</sequence>
<dbReference type="EMBL" id="BAABDC010000001">
    <property type="protein sequence ID" value="GAA3693849.1"/>
    <property type="molecule type" value="Genomic_DNA"/>
</dbReference>
<keyword evidence="3" id="KW-0804">Transcription</keyword>
<dbReference type="InterPro" id="IPR001845">
    <property type="entry name" value="HTH_ArsR_DNA-bd_dom"/>
</dbReference>
<proteinExistence type="predicted"/>
<dbReference type="Pfam" id="PF01022">
    <property type="entry name" value="HTH_5"/>
    <property type="match status" value="1"/>
</dbReference>
<evidence type="ECO:0000259" key="4">
    <source>
        <dbReference type="SMART" id="SM00418"/>
    </source>
</evidence>
<protein>
    <submittedName>
        <fullName evidence="5">Winged helix-turn-helix domain-containing protein</fullName>
    </submittedName>
</protein>
<comment type="caution">
    <text evidence="5">The sequence shown here is derived from an EMBL/GenBank/DDBJ whole genome shotgun (WGS) entry which is preliminary data.</text>
</comment>
<keyword evidence="1" id="KW-0805">Transcription regulation</keyword>
<dbReference type="CDD" id="cd00090">
    <property type="entry name" value="HTH_ARSR"/>
    <property type="match status" value="1"/>
</dbReference>
<evidence type="ECO:0000313" key="6">
    <source>
        <dbReference type="Proteomes" id="UP001501468"/>
    </source>
</evidence>
<keyword evidence="6" id="KW-1185">Reference proteome</keyword>
<accession>A0ABP7CNY4</accession>
<gene>
    <name evidence="5" type="ORF">GCM10022399_07910</name>
</gene>
<dbReference type="PANTHER" id="PTHR43132">
    <property type="entry name" value="ARSENICAL RESISTANCE OPERON REPRESSOR ARSR-RELATED"/>
    <property type="match status" value="1"/>
</dbReference>
<dbReference type="SMART" id="SM00418">
    <property type="entry name" value="HTH_ARSR"/>
    <property type="match status" value="1"/>
</dbReference>